<dbReference type="EMBL" id="CAVLGL010000126">
    <property type="protein sequence ID" value="CAK1600610.1"/>
    <property type="molecule type" value="Genomic_DNA"/>
</dbReference>
<dbReference type="Proteomes" id="UP001314205">
    <property type="component" value="Unassembled WGS sequence"/>
</dbReference>
<dbReference type="Pfam" id="PF05199">
    <property type="entry name" value="GMC_oxred_C"/>
    <property type="match status" value="1"/>
</dbReference>
<evidence type="ECO:0000256" key="2">
    <source>
        <dbReference type="ARBA" id="ARBA00010790"/>
    </source>
</evidence>
<dbReference type="InterPro" id="IPR012132">
    <property type="entry name" value="GMC_OxRdtase"/>
</dbReference>
<keyword evidence="9" id="KW-1185">Reference proteome</keyword>
<dbReference type="PIRSF" id="PIRSF000137">
    <property type="entry name" value="Alcohol_oxidase"/>
    <property type="match status" value="1"/>
</dbReference>
<reference evidence="8 9" key="1">
    <citation type="submission" date="2023-11" db="EMBL/GenBank/DDBJ databases">
        <authorList>
            <person name="Hedman E."/>
            <person name="Englund M."/>
            <person name="Stromberg M."/>
            <person name="Nyberg Akerstrom W."/>
            <person name="Nylinder S."/>
            <person name="Jareborg N."/>
            <person name="Kallberg Y."/>
            <person name="Kronander E."/>
        </authorList>
    </citation>
    <scope>NUCLEOTIDE SEQUENCE [LARGE SCALE GENOMIC DNA]</scope>
</reference>
<sequence>MFYRSWFLDAVAYLQVKALMPSLEFLEVFIVIISSILLNKQDYPSQANVYDGQSFDFVVIGAGSAGCVVANRLTEIGNWSVLLIEAGDDPPAFANNPGLSILMSTMLPDWNYNTVDDGFSSQALRTKNIHMIRGKMLGGSSGVNYMFYVRGNKADYDKWVELGNNGWDWETVTNYFKKSEHLLDPPILKSKSGYLHGTDGYLDIIRPVWKESSEKYLEAFNEIGHDVLIDTNGNKQIGYSYPTFTIGKHLRQSTAVAFLNPIIDRPNLYLLKNTLARKIIIDKNKKVTGAEVNLSNGQVINVKANKEVILSAGAFNSPQLLMLSGIGPTNDLNEVGIKTLVNSPNVGKNMQDHALVPILITAKKNDKSILEFINTLRNFDKIPFPILLGHVALNKSQTYPDYQATVTPLYTGAMVPVIMCTKIFNWNDEVCKALTKATLDKETLFAVLTLLHPKSKGRIKLKSKNPNDSIVIYSGFFSEEEDIEKFAKSVADYTNIVNASYLRSVNAEVVNVNVEQCTKLPFKSHDYWKCYVLNMASTEFHPVGTCAMGPESAGVVDERLRVRGVKGLRVVDASVMPTITSGNTNAPVIMIAEKAADMIKVDNKF</sequence>
<keyword evidence="3 5" id="KW-0285">Flavoprotein</keyword>
<dbReference type="InterPro" id="IPR036188">
    <property type="entry name" value="FAD/NAD-bd_sf"/>
</dbReference>
<evidence type="ECO:0000256" key="5">
    <source>
        <dbReference type="RuleBase" id="RU003968"/>
    </source>
</evidence>
<dbReference type="SUPFAM" id="SSF54373">
    <property type="entry name" value="FAD-linked reductases, C-terminal domain"/>
    <property type="match status" value="1"/>
</dbReference>
<gene>
    <name evidence="8" type="ORF">PARMNEM_LOCUS19345</name>
</gene>
<dbReference type="GO" id="GO:0050660">
    <property type="term" value="F:flavin adenine dinucleotide binding"/>
    <property type="evidence" value="ECO:0007669"/>
    <property type="project" value="InterPro"/>
</dbReference>
<accession>A0AAV1M0F0</accession>
<feature type="domain" description="Glucose-methanol-choline oxidoreductase N-terminal" evidence="6">
    <location>
        <begin position="134"/>
        <end position="157"/>
    </location>
</feature>
<dbReference type="AlphaFoldDB" id="A0AAV1M0F0"/>
<comment type="similarity">
    <text evidence="2 5">Belongs to the GMC oxidoreductase family.</text>
</comment>
<comment type="cofactor">
    <cofactor evidence="1">
        <name>FAD</name>
        <dbReference type="ChEBI" id="CHEBI:57692"/>
    </cofactor>
</comment>
<comment type="caution">
    <text evidence="8">The sequence shown here is derived from an EMBL/GenBank/DDBJ whole genome shotgun (WGS) entry which is preliminary data.</text>
</comment>
<evidence type="ECO:0000313" key="9">
    <source>
        <dbReference type="Proteomes" id="UP001314205"/>
    </source>
</evidence>
<dbReference type="InterPro" id="IPR007867">
    <property type="entry name" value="GMC_OxRtase_C"/>
</dbReference>
<evidence type="ECO:0000256" key="1">
    <source>
        <dbReference type="ARBA" id="ARBA00001974"/>
    </source>
</evidence>
<dbReference type="Pfam" id="PF00732">
    <property type="entry name" value="GMC_oxred_N"/>
    <property type="match status" value="1"/>
</dbReference>
<name>A0AAV1M0F0_9NEOP</name>
<evidence type="ECO:0000256" key="4">
    <source>
        <dbReference type="ARBA" id="ARBA00022827"/>
    </source>
</evidence>
<dbReference type="InterPro" id="IPR000172">
    <property type="entry name" value="GMC_OxRdtase_N"/>
</dbReference>
<dbReference type="PROSITE" id="PS00624">
    <property type="entry name" value="GMC_OXRED_2"/>
    <property type="match status" value="1"/>
</dbReference>
<dbReference type="PANTHER" id="PTHR11552:SF147">
    <property type="entry name" value="CHOLINE DEHYDROGENASE, MITOCHONDRIAL"/>
    <property type="match status" value="1"/>
</dbReference>
<dbReference type="SUPFAM" id="SSF51905">
    <property type="entry name" value="FAD/NAD(P)-binding domain"/>
    <property type="match status" value="1"/>
</dbReference>
<dbReference type="Gene3D" id="3.30.560.10">
    <property type="entry name" value="Glucose Oxidase, domain 3"/>
    <property type="match status" value="1"/>
</dbReference>
<dbReference type="GO" id="GO:0016614">
    <property type="term" value="F:oxidoreductase activity, acting on CH-OH group of donors"/>
    <property type="evidence" value="ECO:0007669"/>
    <property type="project" value="InterPro"/>
</dbReference>
<evidence type="ECO:0000259" key="6">
    <source>
        <dbReference type="PROSITE" id="PS00623"/>
    </source>
</evidence>
<dbReference type="PANTHER" id="PTHR11552">
    <property type="entry name" value="GLUCOSE-METHANOL-CHOLINE GMC OXIDOREDUCTASE"/>
    <property type="match status" value="1"/>
</dbReference>
<dbReference type="PROSITE" id="PS00623">
    <property type="entry name" value="GMC_OXRED_1"/>
    <property type="match status" value="1"/>
</dbReference>
<keyword evidence="4 5" id="KW-0274">FAD</keyword>
<protein>
    <recommendedName>
        <fullName evidence="6 7">Glucose-methanol-choline oxidoreductase N-terminal domain-containing protein</fullName>
    </recommendedName>
</protein>
<feature type="domain" description="Glucose-methanol-choline oxidoreductase N-terminal" evidence="7">
    <location>
        <begin position="313"/>
        <end position="327"/>
    </location>
</feature>
<proteinExistence type="inferred from homology"/>
<dbReference type="Gene3D" id="3.50.50.60">
    <property type="entry name" value="FAD/NAD(P)-binding domain"/>
    <property type="match status" value="1"/>
</dbReference>
<evidence type="ECO:0000259" key="7">
    <source>
        <dbReference type="PROSITE" id="PS00624"/>
    </source>
</evidence>
<evidence type="ECO:0000256" key="3">
    <source>
        <dbReference type="ARBA" id="ARBA00022630"/>
    </source>
</evidence>
<organism evidence="8 9">
    <name type="scientific">Parnassius mnemosyne</name>
    <name type="common">clouded apollo</name>
    <dbReference type="NCBI Taxonomy" id="213953"/>
    <lineage>
        <taxon>Eukaryota</taxon>
        <taxon>Metazoa</taxon>
        <taxon>Ecdysozoa</taxon>
        <taxon>Arthropoda</taxon>
        <taxon>Hexapoda</taxon>
        <taxon>Insecta</taxon>
        <taxon>Pterygota</taxon>
        <taxon>Neoptera</taxon>
        <taxon>Endopterygota</taxon>
        <taxon>Lepidoptera</taxon>
        <taxon>Glossata</taxon>
        <taxon>Ditrysia</taxon>
        <taxon>Papilionoidea</taxon>
        <taxon>Papilionidae</taxon>
        <taxon>Parnassiinae</taxon>
        <taxon>Parnassini</taxon>
        <taxon>Parnassius</taxon>
        <taxon>Driopa</taxon>
    </lineage>
</organism>
<evidence type="ECO:0000313" key="8">
    <source>
        <dbReference type="EMBL" id="CAK1600610.1"/>
    </source>
</evidence>